<feature type="compositionally biased region" description="Polar residues" evidence="1">
    <location>
        <begin position="159"/>
        <end position="173"/>
    </location>
</feature>
<feature type="compositionally biased region" description="Low complexity" evidence="1">
    <location>
        <begin position="224"/>
        <end position="241"/>
    </location>
</feature>
<evidence type="ECO:0000256" key="1">
    <source>
        <dbReference type="SAM" id="MobiDB-lite"/>
    </source>
</evidence>
<keyword evidence="3" id="KW-1185">Reference proteome</keyword>
<evidence type="ECO:0000313" key="2">
    <source>
        <dbReference type="EMBL" id="KAK3745456.1"/>
    </source>
</evidence>
<comment type="caution">
    <text evidence="2">The sequence shown here is derived from an EMBL/GenBank/DDBJ whole genome shotgun (WGS) entry which is preliminary data.</text>
</comment>
<proteinExistence type="predicted"/>
<reference evidence="2" key="1">
    <citation type="journal article" date="2023" name="G3 (Bethesda)">
        <title>A reference genome for the long-term kleptoplast-retaining sea slug Elysia crispata morphotype clarki.</title>
        <authorList>
            <person name="Eastman K.E."/>
            <person name="Pendleton A.L."/>
            <person name="Shaikh M.A."/>
            <person name="Suttiyut T."/>
            <person name="Ogas R."/>
            <person name="Tomko P."/>
            <person name="Gavelis G."/>
            <person name="Widhalm J.R."/>
            <person name="Wisecaver J.H."/>
        </authorList>
    </citation>
    <scope>NUCLEOTIDE SEQUENCE</scope>
    <source>
        <strain evidence="2">ECLA1</strain>
    </source>
</reference>
<dbReference type="AlphaFoldDB" id="A0AAE0YGY7"/>
<sequence length="420" mass="46759">MLPKRKKNQILEKASGKRANTCTRRNATQEEIKRSNSQESDLTDKKKRSAVQNKERLLEVSLDANRCGIKEPMQSATQSRRSSTRLQKQKSSTTPIIPFLVDSAYDGDEESSPSTTQSEEDDPYSVATMEDVPAVSRERKKKREKRPVPKATKAKITKRTSSACGHTSSTPNQIVEPPVRRSTRHTSRLSSTPEVTPILPVKSIDILYPDVSFTTPQLGCKQSEAVSSASPSLQSSSQADSGIALSPPAKRARLQPGEARHKSATVLGKKFMNKRNIFSPNSKEKQNECEAKENVDNSCFGFNSLESVALEHQRDILVTEVYRSVQPVMTDSSPSRPLVSTDSENCLGSQCQWPSPSLFSDDMLSADAESTTFNKSTARSYKPCKEKKLKHKKAVSKFEAWANEINMEIEDIERFVLNIE</sequence>
<feature type="region of interest" description="Disordered" evidence="1">
    <location>
        <begin position="224"/>
        <end position="259"/>
    </location>
</feature>
<feature type="region of interest" description="Disordered" evidence="1">
    <location>
        <begin position="1"/>
        <end position="193"/>
    </location>
</feature>
<dbReference type="EMBL" id="JAWDGP010006221">
    <property type="protein sequence ID" value="KAK3745456.1"/>
    <property type="molecule type" value="Genomic_DNA"/>
</dbReference>
<feature type="compositionally biased region" description="Low complexity" evidence="1">
    <location>
        <begin position="74"/>
        <end position="94"/>
    </location>
</feature>
<gene>
    <name evidence="2" type="ORF">RRG08_046115</name>
</gene>
<name>A0AAE0YGY7_9GAST</name>
<dbReference type="Proteomes" id="UP001283361">
    <property type="component" value="Unassembled WGS sequence"/>
</dbReference>
<evidence type="ECO:0000313" key="3">
    <source>
        <dbReference type="Proteomes" id="UP001283361"/>
    </source>
</evidence>
<organism evidence="2 3">
    <name type="scientific">Elysia crispata</name>
    <name type="common">lettuce slug</name>
    <dbReference type="NCBI Taxonomy" id="231223"/>
    <lineage>
        <taxon>Eukaryota</taxon>
        <taxon>Metazoa</taxon>
        <taxon>Spiralia</taxon>
        <taxon>Lophotrochozoa</taxon>
        <taxon>Mollusca</taxon>
        <taxon>Gastropoda</taxon>
        <taxon>Heterobranchia</taxon>
        <taxon>Euthyneura</taxon>
        <taxon>Panpulmonata</taxon>
        <taxon>Sacoglossa</taxon>
        <taxon>Placobranchoidea</taxon>
        <taxon>Plakobranchidae</taxon>
        <taxon>Elysia</taxon>
    </lineage>
</organism>
<feature type="compositionally biased region" description="Basic and acidic residues" evidence="1">
    <location>
        <begin position="27"/>
        <end position="36"/>
    </location>
</feature>
<accession>A0AAE0YGY7</accession>
<protein>
    <submittedName>
        <fullName evidence="2">Uncharacterized protein</fullName>
    </submittedName>
</protein>